<dbReference type="InterPro" id="IPR006195">
    <property type="entry name" value="aa-tRNA-synth_II"/>
</dbReference>
<dbReference type="PANTHER" id="PTHR22594:SF16">
    <property type="entry name" value="ASPARAGINE--TRNA LIGASE, CYTOPLASMIC"/>
    <property type="match status" value="1"/>
</dbReference>
<dbReference type="Pfam" id="PF00152">
    <property type="entry name" value="tRNA-synt_2"/>
    <property type="match status" value="1"/>
</dbReference>
<dbReference type="GO" id="GO:0003676">
    <property type="term" value="F:nucleic acid binding"/>
    <property type="evidence" value="ECO:0007669"/>
    <property type="project" value="InterPro"/>
</dbReference>
<evidence type="ECO:0000256" key="2">
    <source>
        <dbReference type="ARBA" id="ARBA00008226"/>
    </source>
</evidence>
<proteinExistence type="inferred from homology"/>
<evidence type="ECO:0000256" key="13">
    <source>
        <dbReference type="SAM" id="Coils"/>
    </source>
</evidence>
<dbReference type="CDD" id="cd04323">
    <property type="entry name" value="AsnRS_cyto_like_N"/>
    <property type="match status" value="1"/>
</dbReference>
<evidence type="ECO:0000313" key="16">
    <source>
        <dbReference type="EMBL" id="CAD5206710.1"/>
    </source>
</evidence>
<comment type="subcellular location">
    <subcellularLocation>
        <location evidence="1">Cytoplasm</location>
    </subcellularLocation>
</comment>
<comment type="catalytic activity">
    <reaction evidence="12">
        <text>tRNA(Asn) + L-asparagine + ATP = L-asparaginyl-tRNA(Asn) + AMP + diphosphate + H(+)</text>
        <dbReference type="Rhea" id="RHEA:11180"/>
        <dbReference type="Rhea" id="RHEA-COMP:9659"/>
        <dbReference type="Rhea" id="RHEA-COMP:9674"/>
        <dbReference type="ChEBI" id="CHEBI:15378"/>
        <dbReference type="ChEBI" id="CHEBI:30616"/>
        <dbReference type="ChEBI" id="CHEBI:33019"/>
        <dbReference type="ChEBI" id="CHEBI:58048"/>
        <dbReference type="ChEBI" id="CHEBI:78442"/>
        <dbReference type="ChEBI" id="CHEBI:78515"/>
        <dbReference type="ChEBI" id="CHEBI:456215"/>
        <dbReference type="EC" id="6.1.1.22"/>
    </reaction>
</comment>
<dbReference type="InterPro" id="IPR011990">
    <property type="entry name" value="TPR-like_helical_dom_sf"/>
</dbReference>
<dbReference type="Gene3D" id="2.40.50.140">
    <property type="entry name" value="Nucleic acid-binding proteins"/>
    <property type="match status" value="1"/>
</dbReference>
<dbReference type="InterPro" id="IPR002312">
    <property type="entry name" value="Asp/Asn-tRNA-synth_IIb"/>
</dbReference>
<evidence type="ECO:0000256" key="1">
    <source>
        <dbReference type="ARBA" id="ARBA00004496"/>
    </source>
</evidence>
<dbReference type="EMBL" id="CAJFCW020000001">
    <property type="protein sequence ID" value="CAG9082867.1"/>
    <property type="molecule type" value="Genomic_DNA"/>
</dbReference>
<dbReference type="Gene3D" id="3.30.930.10">
    <property type="entry name" value="Bira Bifunctional Protein, Domain 2"/>
    <property type="match status" value="1"/>
</dbReference>
<reference evidence="16" key="1">
    <citation type="submission" date="2020-09" db="EMBL/GenBank/DDBJ databases">
        <authorList>
            <person name="Kikuchi T."/>
        </authorList>
    </citation>
    <scope>NUCLEOTIDE SEQUENCE</scope>
    <source>
        <strain evidence="16">SH1</strain>
    </source>
</reference>
<dbReference type="SUPFAM" id="SSF55681">
    <property type="entry name" value="Class II aaRS and biotin synthetases"/>
    <property type="match status" value="1"/>
</dbReference>
<evidence type="ECO:0000256" key="7">
    <source>
        <dbReference type="ARBA" id="ARBA00022840"/>
    </source>
</evidence>
<dbReference type="InterPro" id="IPR004522">
    <property type="entry name" value="Asn-tRNA-ligase"/>
</dbReference>
<keyword evidence="17" id="KW-1185">Reference proteome</keyword>
<organism evidence="16 17">
    <name type="scientific">Bursaphelenchus okinawaensis</name>
    <dbReference type="NCBI Taxonomy" id="465554"/>
    <lineage>
        <taxon>Eukaryota</taxon>
        <taxon>Metazoa</taxon>
        <taxon>Ecdysozoa</taxon>
        <taxon>Nematoda</taxon>
        <taxon>Chromadorea</taxon>
        <taxon>Rhabditida</taxon>
        <taxon>Tylenchina</taxon>
        <taxon>Tylenchomorpha</taxon>
        <taxon>Aphelenchoidea</taxon>
        <taxon>Aphelenchoididae</taxon>
        <taxon>Bursaphelenchus</taxon>
    </lineage>
</organism>
<feature type="coiled-coil region" evidence="13">
    <location>
        <begin position="44"/>
        <end position="91"/>
    </location>
</feature>
<keyword evidence="7" id="KW-0067">ATP-binding</keyword>
<dbReference type="GO" id="GO:0005524">
    <property type="term" value="F:ATP binding"/>
    <property type="evidence" value="ECO:0007669"/>
    <property type="project" value="UniProtKB-KW"/>
</dbReference>
<dbReference type="OrthoDB" id="1931232at2759"/>
<evidence type="ECO:0000256" key="6">
    <source>
        <dbReference type="ARBA" id="ARBA00022741"/>
    </source>
</evidence>
<dbReference type="SUPFAM" id="SSF48452">
    <property type="entry name" value="TPR-like"/>
    <property type="match status" value="1"/>
</dbReference>
<evidence type="ECO:0000256" key="8">
    <source>
        <dbReference type="ARBA" id="ARBA00022917"/>
    </source>
</evidence>
<dbReference type="PROSITE" id="PS50862">
    <property type="entry name" value="AA_TRNA_LIGASE_II"/>
    <property type="match status" value="1"/>
</dbReference>
<dbReference type="InterPro" id="IPR004365">
    <property type="entry name" value="NA-bd_OB_tRNA"/>
</dbReference>
<evidence type="ECO:0000256" key="14">
    <source>
        <dbReference type="SAM" id="MobiDB-lite"/>
    </source>
</evidence>
<keyword evidence="8" id="KW-0648">Protein biosynthesis</keyword>
<dbReference type="Proteomes" id="UP000783686">
    <property type="component" value="Unassembled WGS sequence"/>
</dbReference>
<evidence type="ECO:0000256" key="12">
    <source>
        <dbReference type="ARBA" id="ARBA00047844"/>
    </source>
</evidence>
<evidence type="ECO:0000256" key="4">
    <source>
        <dbReference type="ARBA" id="ARBA00022490"/>
    </source>
</evidence>
<feature type="domain" description="Aminoacyl-transfer RNA synthetases class-II family profile" evidence="15">
    <location>
        <begin position="247"/>
        <end position="563"/>
    </location>
</feature>
<keyword evidence="9" id="KW-0030">Aminoacyl-tRNA synthetase</keyword>
<evidence type="ECO:0000256" key="10">
    <source>
        <dbReference type="ARBA" id="ARBA00029886"/>
    </source>
</evidence>
<keyword evidence="5" id="KW-0436">Ligase</keyword>
<accession>A0A811JTZ7</accession>
<dbReference type="Gene3D" id="3.30.1910.20">
    <property type="entry name" value="asparaginyl-tRNA synthetase, N-terminal domain"/>
    <property type="match status" value="1"/>
</dbReference>
<evidence type="ECO:0000259" key="15">
    <source>
        <dbReference type="PROSITE" id="PS50862"/>
    </source>
</evidence>
<evidence type="ECO:0000256" key="3">
    <source>
        <dbReference type="ARBA" id="ARBA00012816"/>
    </source>
</evidence>
<comment type="similarity">
    <text evidence="2">Belongs to the class-II aminoacyl-tRNA synthetase family.</text>
</comment>
<dbReference type="InterPro" id="IPR048952">
    <property type="entry name" value="AsnRS_N"/>
</dbReference>
<dbReference type="GO" id="GO:0006421">
    <property type="term" value="P:asparaginyl-tRNA aminoacylation"/>
    <property type="evidence" value="ECO:0007669"/>
    <property type="project" value="InterPro"/>
</dbReference>
<sequence>MATEFYVDPENGCDEQGDASKEKPVKNLFKAMLIAGSIDKKFFVAALEDNKLEWKEAAKAAIKKNAKKFEAENKKLQKANEKQAVQQAASQLTDLHLEEAKKVVISLDKTLPFEDVKLRSVSDYVGKRVRISAWAHRVRRQGKNLMFVVLRDGSGYLQAVFNDKLCHTYDALTLQTESSVIVYGVVNKLPEGKEAVGGVELSADYWELMGPSPPGGVEHVLNVEANVDIKLDQRHLVIRGENAAKVLRVRAAVTRAMREHFYNRKYTEIFPPTLVQTQVEGGSTLFGLNYFGEEAFLTQSSQLYLETCVPAVGDCYCIAQSYRAEKSRTRRHLAEYCHVEAECPYITFEDLLKRVEDIVCDTVDRIFDDPEAKRLVLELNPNFKKPSRPFLRMTYADAIEWLKKNGVKNEEGKDFEFGEDIPEGPERAMTDKINQPILLNRFPAGIKSFYMSRCEDASDLTESVDLLMPGVGEIVGGSMRIWKEQELLAAFNKAGIDPKNYYWYVDQRRYGGCPHGGYGLGLERFVCWLTGTEHIRDVRVLDLLWEAVWYNVIDCYCKSTRKPDSQLLYQFLKNGITYFKNLKESFPNVSYKISIILGDIYRYIFKLCKQDTVQDSIREYQNSLESNREHANTYLKLATIYKETDLDCCILYFIRFAYLKQLDDIEKRFPLKKNITNSVFGNIAFNLILNEGEDKAVLAELEEELQKQLGTSSSVKEFLASNYKFIALALFVFSLNEHKKVEQNAALWCRIFGALVKRQLKQLSDQMEEYLPMKHKHSVLTALKYCEISPKLSLGVDAVHNIAPLVVVLNEWLKNLAGYFSQRQISVGLRMVIHSFLHCYVNLLNRMELYLPPIIEEADPDLNYSLVLNDFNGLKIDDSEDDTAIKIMASGLRRGISSDTFPIGFEDKFIYQWPISEGGPKQIKVDVTIEAKKNPNITVALCSQDGFINNYNIIENLLTNTPFVCILDRQTVDFIIKTSNFRISKINIENFENFLKSEKIVTLKSEDLNPLIEAERLVKKISGNETLNIVLDEAEMIDASGNVVDAKVFSIDEIRNKISEESGVSCTKTAFGVL</sequence>
<comment type="caution">
    <text evidence="16">The sequence shown here is derived from an EMBL/GenBank/DDBJ whole genome shotgun (WGS) entry which is preliminary data.</text>
</comment>
<evidence type="ECO:0000256" key="9">
    <source>
        <dbReference type="ARBA" id="ARBA00023146"/>
    </source>
</evidence>
<dbReference type="CDD" id="cd00776">
    <property type="entry name" value="AsxRS_core"/>
    <property type="match status" value="1"/>
</dbReference>
<evidence type="ECO:0000313" key="17">
    <source>
        <dbReference type="Proteomes" id="UP000614601"/>
    </source>
</evidence>
<evidence type="ECO:0000256" key="11">
    <source>
        <dbReference type="ARBA" id="ARBA00039867"/>
    </source>
</evidence>
<dbReference type="InterPro" id="IPR045864">
    <property type="entry name" value="aa-tRNA-synth_II/BPL/LPL"/>
</dbReference>
<feature type="region of interest" description="Disordered" evidence="14">
    <location>
        <begin position="1"/>
        <end position="20"/>
    </location>
</feature>
<dbReference type="Pfam" id="PF01336">
    <property type="entry name" value="tRNA_anti-codon"/>
    <property type="match status" value="1"/>
</dbReference>
<dbReference type="PANTHER" id="PTHR22594">
    <property type="entry name" value="ASPARTYL/LYSYL-TRNA SYNTHETASE"/>
    <property type="match status" value="1"/>
</dbReference>
<dbReference type="GO" id="GO:0005737">
    <property type="term" value="C:cytoplasm"/>
    <property type="evidence" value="ECO:0007669"/>
    <property type="project" value="UniProtKB-SubCell"/>
</dbReference>
<dbReference type="NCBIfam" id="TIGR00457">
    <property type="entry name" value="asnS"/>
    <property type="match status" value="1"/>
</dbReference>
<dbReference type="Pfam" id="PF20917">
    <property type="entry name" value="AsnRS_N"/>
    <property type="match status" value="1"/>
</dbReference>
<name>A0A811JTZ7_9BILA</name>
<dbReference type="SUPFAM" id="SSF50249">
    <property type="entry name" value="Nucleic acid-binding proteins"/>
    <property type="match status" value="1"/>
</dbReference>
<dbReference type="EC" id="6.1.1.22" evidence="3"/>
<dbReference type="AlphaFoldDB" id="A0A811JTZ7"/>
<keyword evidence="6" id="KW-0547">Nucleotide-binding</keyword>
<dbReference type="InterPro" id="IPR004364">
    <property type="entry name" value="Aa-tRNA-synt_II"/>
</dbReference>
<protein>
    <recommendedName>
        <fullName evidence="11">Asparagine--tRNA ligase, cytoplasmic</fullName>
        <ecNumber evidence="3">6.1.1.22</ecNumber>
    </recommendedName>
    <alternativeName>
        <fullName evidence="10">Asparaginyl-tRNA synthetase</fullName>
    </alternativeName>
</protein>
<dbReference type="PRINTS" id="PR01042">
    <property type="entry name" value="TRNASYNTHASP"/>
</dbReference>
<dbReference type="FunFam" id="3.30.930.10:FF:000040">
    <property type="entry name" value="Asparagine--tRNA ligase, cytoplasmic"/>
    <property type="match status" value="1"/>
</dbReference>
<dbReference type="InterPro" id="IPR012340">
    <property type="entry name" value="NA-bd_OB-fold"/>
</dbReference>
<dbReference type="EMBL" id="CAJFDH010000001">
    <property type="protein sequence ID" value="CAD5206710.1"/>
    <property type="molecule type" value="Genomic_DNA"/>
</dbReference>
<evidence type="ECO:0000256" key="5">
    <source>
        <dbReference type="ARBA" id="ARBA00022598"/>
    </source>
</evidence>
<dbReference type="GO" id="GO:0004816">
    <property type="term" value="F:asparagine-tRNA ligase activity"/>
    <property type="evidence" value="ECO:0007669"/>
    <property type="project" value="UniProtKB-EC"/>
</dbReference>
<gene>
    <name evidence="16" type="ORF">BOKJ2_LOCUS1394</name>
</gene>
<keyword evidence="4" id="KW-0963">Cytoplasm</keyword>
<keyword evidence="13" id="KW-0175">Coiled coil</keyword>
<dbReference type="Proteomes" id="UP000614601">
    <property type="component" value="Unassembled WGS sequence"/>
</dbReference>